<evidence type="ECO:0000313" key="3">
    <source>
        <dbReference type="Proteomes" id="UP000275579"/>
    </source>
</evidence>
<gene>
    <name evidence="2" type="ORF">DDE74_04835</name>
</gene>
<organism evidence="2 3">
    <name type="scientific">Streptomyces lydicus</name>
    <dbReference type="NCBI Taxonomy" id="47763"/>
    <lineage>
        <taxon>Bacteria</taxon>
        <taxon>Bacillati</taxon>
        <taxon>Actinomycetota</taxon>
        <taxon>Actinomycetes</taxon>
        <taxon>Kitasatosporales</taxon>
        <taxon>Streptomycetaceae</taxon>
        <taxon>Streptomyces</taxon>
    </lineage>
</organism>
<feature type="transmembrane region" description="Helical" evidence="1">
    <location>
        <begin position="142"/>
        <end position="163"/>
    </location>
</feature>
<dbReference type="AlphaFoldDB" id="A0A3Q9K769"/>
<feature type="transmembrane region" description="Helical" evidence="1">
    <location>
        <begin position="115"/>
        <end position="135"/>
    </location>
</feature>
<feature type="transmembrane region" description="Helical" evidence="1">
    <location>
        <begin position="169"/>
        <end position="188"/>
    </location>
</feature>
<evidence type="ECO:0000256" key="1">
    <source>
        <dbReference type="SAM" id="Phobius"/>
    </source>
</evidence>
<dbReference type="Proteomes" id="UP000275579">
    <property type="component" value="Chromosome"/>
</dbReference>
<feature type="transmembrane region" description="Helical" evidence="1">
    <location>
        <begin position="302"/>
        <end position="323"/>
    </location>
</feature>
<dbReference type="RefSeq" id="WP_127149544.1">
    <property type="nucleotide sequence ID" value="NZ_CP029042.1"/>
</dbReference>
<proteinExistence type="predicted"/>
<protein>
    <submittedName>
        <fullName evidence="2">Uncharacterized protein</fullName>
    </submittedName>
</protein>
<keyword evidence="1" id="KW-0472">Membrane</keyword>
<keyword evidence="1" id="KW-1133">Transmembrane helix</keyword>
<feature type="transmembrane region" description="Helical" evidence="1">
    <location>
        <begin position="278"/>
        <end position="296"/>
    </location>
</feature>
<accession>A0A3Q9K769</accession>
<reference evidence="2 3" key="1">
    <citation type="submission" date="2018-04" db="EMBL/GenBank/DDBJ databases">
        <title>Complete genome sequences of Streptomyces lydicus strain WYEC and characterization of antagonistic properties of biological control agents.</title>
        <authorList>
            <person name="Mariita R.M."/>
            <person name="Sello J.K."/>
        </authorList>
    </citation>
    <scope>NUCLEOTIDE SEQUENCE [LARGE SCALE GENOMIC DNA]</scope>
    <source>
        <strain evidence="2 3">WYEC 108</strain>
    </source>
</reference>
<evidence type="ECO:0000313" key="2">
    <source>
        <dbReference type="EMBL" id="AZS70350.1"/>
    </source>
</evidence>
<name>A0A3Q9K769_9ACTN</name>
<feature type="transmembrane region" description="Helical" evidence="1">
    <location>
        <begin position="82"/>
        <end position="103"/>
    </location>
</feature>
<sequence length="333" mass="35319">MTDLTSRWKARARLALAGQSVDRATADMVLDEVDLHCAQSGETPEDAFGAPEEYAAAVARDRIPPEERADRHWDGLTRADQVSAALAQTGVAVLVAGVCVWVGDGTMLTVTPAGVVGSALLGVAIPSACLTATLASSRARGAVRWGVGAVAALLLSAGAFTYLPTASYGRLPVPALCVLGVLLLWSAARYKPVPDRKELTVESHTLPENWLVDLPRLLEERHGLSRSRAAELTREATHHLTATGCSPQEEFGPVELYALQLAEGQSVPRTRWWMRHDVQAAALAVILVGYLVSNVASAGPAWQTVLAAVALATELALFTASLLRKRPAASTPR</sequence>
<dbReference type="EMBL" id="CP029042">
    <property type="protein sequence ID" value="AZS70350.1"/>
    <property type="molecule type" value="Genomic_DNA"/>
</dbReference>
<keyword evidence="1" id="KW-0812">Transmembrane</keyword>